<feature type="compositionally biased region" description="Polar residues" evidence="1">
    <location>
        <begin position="207"/>
        <end position="216"/>
    </location>
</feature>
<feature type="region of interest" description="Disordered" evidence="1">
    <location>
        <begin position="184"/>
        <end position="218"/>
    </location>
</feature>
<accession>A0A1K0JFU1</accession>
<proteinExistence type="predicted"/>
<dbReference type="AlphaFoldDB" id="A0A1K0JFU1"/>
<evidence type="ECO:0000256" key="1">
    <source>
        <dbReference type="SAM" id="MobiDB-lite"/>
    </source>
</evidence>
<evidence type="ECO:0000313" key="2">
    <source>
        <dbReference type="EMBL" id="SCU83807.1"/>
    </source>
</evidence>
<organism evidence="2">
    <name type="scientific">Cupriavidus necator</name>
    <name type="common">Alcaligenes eutrophus</name>
    <name type="synonym">Ralstonia eutropha</name>
    <dbReference type="NCBI Taxonomy" id="106590"/>
    <lineage>
        <taxon>Bacteria</taxon>
        <taxon>Pseudomonadati</taxon>
        <taxon>Pseudomonadota</taxon>
        <taxon>Betaproteobacteria</taxon>
        <taxon>Burkholderiales</taxon>
        <taxon>Burkholderiaceae</taxon>
        <taxon>Cupriavidus</taxon>
    </lineage>
</organism>
<sequence>MREGVLHSHGIRQAHPHRSEAAGVDPAPGLVETVELRGPHLMLAHVGADMGVAAGQLPDLFDNVLRLDGAPIAGVRQAFPSAPRIDLGPPGRPAGQVDGLPPQDCQQVLQYPLHVTDDWHRRLDALRNGRRVDINVDDLPVARAEILHVADHAIIEARADRDQDIALLHRPVCFIGAMHPEHAQEASVSARKRAESHEGVRHRRIDQGSQREQLGTHTRRNDAATAINTGLSGAPDYLRSMPDLTPMAFHHGPVGADLHMIRVGERRAGKCHVLRDIDHDRPRASRSGKVKGLDGQCQTGNMANHKVVLDDWPGNADRIAFLECILPNQRGRNIAGDDHHRNRVEIGSGNACNGIGNTRPGCHQRNTHLAGGSGVPVCGVDGRLLMANQQMLHIVLPVQGVVDWKHSAARISPDCANSFEAERLDDHFGTAHMVASGVPLSGTTELGNWHIHARGVQKVCRARALVR</sequence>
<name>A0A1K0JFU1_CUPNE</name>
<protein>
    <submittedName>
        <fullName evidence="2">Uncharacterized protein</fullName>
    </submittedName>
</protein>
<gene>
    <name evidence="2" type="ORF">CNECB9_4260011</name>
</gene>
<feature type="region of interest" description="Disordered" evidence="1">
    <location>
        <begin position="1"/>
        <end position="25"/>
    </location>
</feature>
<dbReference type="EMBL" id="FMSH01000364">
    <property type="protein sequence ID" value="SCU83807.1"/>
    <property type="molecule type" value="Genomic_DNA"/>
</dbReference>
<reference evidence="2" key="1">
    <citation type="submission" date="2016-09" db="EMBL/GenBank/DDBJ databases">
        <authorList>
            <person name="Capua I."/>
            <person name="De Benedictis P."/>
            <person name="Joannis T."/>
            <person name="Lombin L.H."/>
            <person name="Cattoli G."/>
        </authorList>
    </citation>
    <scope>NUCLEOTIDE SEQUENCE</scope>
    <source>
        <strain evidence="2">B9</strain>
    </source>
</reference>